<dbReference type="Pfam" id="PF01067">
    <property type="entry name" value="Calpain_III"/>
    <property type="match status" value="1"/>
</dbReference>
<evidence type="ECO:0000313" key="2">
    <source>
        <dbReference type="EMBL" id="KAK2178626.1"/>
    </source>
</evidence>
<feature type="domain" description="Peptidase C2 calpain large subunit" evidence="1">
    <location>
        <begin position="17"/>
        <end position="50"/>
    </location>
</feature>
<gene>
    <name evidence="2" type="ORF">NP493_537g01029</name>
</gene>
<dbReference type="AlphaFoldDB" id="A0AAD9KWB2"/>
<reference evidence="2" key="1">
    <citation type="journal article" date="2023" name="Mol. Biol. Evol.">
        <title>Third-Generation Sequencing Reveals the Adaptive Role of the Epigenome in Three Deep-Sea Polychaetes.</title>
        <authorList>
            <person name="Perez M."/>
            <person name="Aroh O."/>
            <person name="Sun Y."/>
            <person name="Lan Y."/>
            <person name="Juniper S.K."/>
            <person name="Young C.R."/>
            <person name="Angers B."/>
            <person name="Qian P.Y."/>
        </authorList>
    </citation>
    <scope>NUCLEOTIDE SEQUENCE</scope>
    <source>
        <strain evidence="2">R07B-5</strain>
    </source>
</reference>
<dbReference type="EMBL" id="JAODUO010000536">
    <property type="protein sequence ID" value="KAK2178626.1"/>
    <property type="molecule type" value="Genomic_DNA"/>
</dbReference>
<dbReference type="Gene3D" id="2.60.120.380">
    <property type="match status" value="1"/>
</dbReference>
<evidence type="ECO:0000259" key="1">
    <source>
        <dbReference type="Pfam" id="PF01067"/>
    </source>
</evidence>
<keyword evidence="3" id="KW-1185">Reference proteome</keyword>
<dbReference type="InterPro" id="IPR022682">
    <property type="entry name" value="Calpain_domain_III"/>
</dbReference>
<name>A0AAD9KWB2_RIDPI</name>
<dbReference type="InterPro" id="IPR036213">
    <property type="entry name" value="Calpain_III_sf"/>
</dbReference>
<dbReference type="SUPFAM" id="SSF49758">
    <property type="entry name" value="Calpain large subunit, middle domain (domain III)"/>
    <property type="match status" value="1"/>
</dbReference>
<organism evidence="2 3">
    <name type="scientific">Ridgeia piscesae</name>
    <name type="common">Tubeworm</name>
    <dbReference type="NCBI Taxonomy" id="27915"/>
    <lineage>
        <taxon>Eukaryota</taxon>
        <taxon>Metazoa</taxon>
        <taxon>Spiralia</taxon>
        <taxon>Lophotrochozoa</taxon>
        <taxon>Annelida</taxon>
        <taxon>Polychaeta</taxon>
        <taxon>Sedentaria</taxon>
        <taxon>Canalipalpata</taxon>
        <taxon>Sabellida</taxon>
        <taxon>Siboglinidae</taxon>
        <taxon>Ridgeia</taxon>
    </lineage>
</organism>
<evidence type="ECO:0000313" key="3">
    <source>
        <dbReference type="Proteomes" id="UP001209878"/>
    </source>
</evidence>
<dbReference type="Proteomes" id="UP001209878">
    <property type="component" value="Unassembled WGS sequence"/>
</dbReference>
<comment type="caution">
    <text evidence="2">The sequence shown here is derived from an EMBL/GenBank/DDBJ whole genome shotgun (WGS) entry which is preliminary data.</text>
</comment>
<proteinExistence type="predicted"/>
<sequence>MADATNLRVESEKLQVYYETFEYQYLREMSHRFELHPGTYCVIPNTFYQGPGGGIYAVEEGEDTKPIDGPPKKKTRRYDILFKKHSGEEKTVDAKELADILNAGIVRGIRSTAIQLLALRASLTAAITTLRYHPVLAH</sequence>
<accession>A0AAD9KWB2</accession>
<protein>
    <recommendedName>
        <fullName evidence="1">Peptidase C2 calpain large subunit domain-containing protein</fullName>
    </recommendedName>
</protein>